<gene>
    <name evidence="2" type="ORF">L195_g047236</name>
</gene>
<evidence type="ECO:0000313" key="3">
    <source>
        <dbReference type="Proteomes" id="UP000236291"/>
    </source>
</evidence>
<feature type="region of interest" description="Disordered" evidence="1">
    <location>
        <begin position="33"/>
        <end position="92"/>
    </location>
</feature>
<name>A0A2K3MJX2_TRIPR</name>
<dbReference type="ExpressionAtlas" id="A0A2K3MJX2">
    <property type="expression patterns" value="baseline"/>
</dbReference>
<protein>
    <submittedName>
        <fullName evidence="2">Uncharacterized protein</fullName>
    </submittedName>
</protein>
<dbReference type="Proteomes" id="UP000236291">
    <property type="component" value="Unassembled WGS sequence"/>
</dbReference>
<evidence type="ECO:0000313" key="2">
    <source>
        <dbReference type="EMBL" id="PNX91107.1"/>
    </source>
</evidence>
<dbReference type="EMBL" id="ASHM01065044">
    <property type="protein sequence ID" value="PNX91107.1"/>
    <property type="molecule type" value="Genomic_DNA"/>
</dbReference>
<accession>A0A2K3MJX2</accession>
<comment type="caution">
    <text evidence="2">The sequence shown here is derived from an EMBL/GenBank/DDBJ whole genome shotgun (WGS) entry which is preliminary data.</text>
</comment>
<evidence type="ECO:0000256" key="1">
    <source>
        <dbReference type="SAM" id="MobiDB-lite"/>
    </source>
</evidence>
<feature type="non-terminal residue" evidence="2">
    <location>
        <position position="92"/>
    </location>
</feature>
<proteinExistence type="predicted"/>
<reference evidence="2 3" key="1">
    <citation type="journal article" date="2014" name="Am. J. Bot.">
        <title>Genome assembly and annotation for red clover (Trifolium pratense; Fabaceae).</title>
        <authorList>
            <person name="Istvanek J."/>
            <person name="Jaros M."/>
            <person name="Krenek A."/>
            <person name="Repkova J."/>
        </authorList>
    </citation>
    <scope>NUCLEOTIDE SEQUENCE [LARGE SCALE GENOMIC DNA]</scope>
    <source>
        <strain evidence="3">cv. Tatra</strain>
        <tissue evidence="2">Young leaves</tissue>
    </source>
</reference>
<organism evidence="2 3">
    <name type="scientific">Trifolium pratense</name>
    <name type="common">Red clover</name>
    <dbReference type="NCBI Taxonomy" id="57577"/>
    <lineage>
        <taxon>Eukaryota</taxon>
        <taxon>Viridiplantae</taxon>
        <taxon>Streptophyta</taxon>
        <taxon>Embryophyta</taxon>
        <taxon>Tracheophyta</taxon>
        <taxon>Spermatophyta</taxon>
        <taxon>Magnoliopsida</taxon>
        <taxon>eudicotyledons</taxon>
        <taxon>Gunneridae</taxon>
        <taxon>Pentapetalae</taxon>
        <taxon>rosids</taxon>
        <taxon>fabids</taxon>
        <taxon>Fabales</taxon>
        <taxon>Fabaceae</taxon>
        <taxon>Papilionoideae</taxon>
        <taxon>50 kb inversion clade</taxon>
        <taxon>NPAAA clade</taxon>
        <taxon>Hologalegina</taxon>
        <taxon>IRL clade</taxon>
        <taxon>Trifolieae</taxon>
        <taxon>Trifolium</taxon>
    </lineage>
</organism>
<sequence length="92" mass="10210">MATFSIATNLSMFQNSRNSKLSSHPLHTIQNSLTQSQPFFTSSSSSSSSCRTRFGVPNPKLLRNNVLARAEDKARDSNSSFQPPQSSQKQFQ</sequence>
<reference evidence="2 3" key="2">
    <citation type="journal article" date="2017" name="Front. Plant Sci.">
        <title>Gene Classification and Mining of Molecular Markers Useful in Red Clover (Trifolium pratense) Breeding.</title>
        <authorList>
            <person name="Istvanek J."/>
            <person name="Dluhosova J."/>
            <person name="Dluhos P."/>
            <person name="Patkova L."/>
            <person name="Nedelnik J."/>
            <person name="Repkova J."/>
        </authorList>
    </citation>
    <scope>NUCLEOTIDE SEQUENCE [LARGE SCALE GENOMIC DNA]</scope>
    <source>
        <strain evidence="3">cv. Tatra</strain>
        <tissue evidence="2">Young leaves</tissue>
    </source>
</reference>
<dbReference type="AlphaFoldDB" id="A0A2K3MJX2"/>
<feature type="compositionally biased region" description="Low complexity" evidence="1">
    <location>
        <begin position="77"/>
        <end position="92"/>
    </location>
</feature>